<gene>
    <name evidence="1" type="primary">traE_3</name>
    <name evidence="1" type="ORF">NCTC9962_05155</name>
</gene>
<organism evidence="1 2">
    <name type="scientific">Escherichia coli</name>
    <dbReference type="NCBI Taxonomy" id="562"/>
    <lineage>
        <taxon>Bacteria</taxon>
        <taxon>Pseudomonadati</taxon>
        <taxon>Pseudomonadota</taxon>
        <taxon>Gammaproteobacteria</taxon>
        <taxon>Enterobacterales</taxon>
        <taxon>Enterobacteriaceae</taxon>
        <taxon>Escherichia</taxon>
    </lineage>
</organism>
<dbReference type="Proteomes" id="UP000254052">
    <property type="component" value="Unassembled WGS sequence"/>
</dbReference>
<sequence length="79" mass="9114">MMMLGAQYFVLREGEFTGLNPFQLDEIKMATDDNGIVDYAFAEQIKERIRQFCYSWVERIGVNSEEHLMMVTALKSSGL</sequence>
<evidence type="ECO:0000313" key="1">
    <source>
        <dbReference type="EMBL" id="STL59705.1"/>
    </source>
</evidence>
<name>A0A377BCG1_ECOLX</name>
<dbReference type="AlphaFoldDB" id="A0A377BCG1"/>
<protein>
    <submittedName>
        <fullName evidence="1">Conjugal transfer protein TraE</fullName>
    </submittedName>
</protein>
<evidence type="ECO:0000313" key="2">
    <source>
        <dbReference type="Proteomes" id="UP000254052"/>
    </source>
</evidence>
<dbReference type="EMBL" id="UGED01000009">
    <property type="protein sequence ID" value="STL59705.1"/>
    <property type="molecule type" value="Genomic_DNA"/>
</dbReference>
<proteinExistence type="predicted"/>
<reference evidence="1 2" key="1">
    <citation type="submission" date="2018-06" db="EMBL/GenBank/DDBJ databases">
        <authorList>
            <consortium name="Pathogen Informatics"/>
            <person name="Doyle S."/>
        </authorList>
    </citation>
    <scope>NUCLEOTIDE SEQUENCE [LARGE SCALE GENOMIC DNA]</scope>
    <source>
        <strain evidence="1 2">NCTC9962</strain>
    </source>
</reference>
<accession>A0A377BCG1</accession>